<dbReference type="PaxDb" id="8022-A0A060W8K5"/>
<keyword evidence="9" id="KW-0539">Nucleus</keyword>
<dbReference type="GO" id="GO:0008270">
    <property type="term" value="F:zinc ion binding"/>
    <property type="evidence" value="ECO:0007669"/>
    <property type="project" value="UniProtKB-KW"/>
</dbReference>
<feature type="compositionally biased region" description="Polar residues" evidence="12">
    <location>
        <begin position="101"/>
        <end position="132"/>
    </location>
</feature>
<evidence type="ECO:0000313" key="15">
    <source>
        <dbReference type="Proteomes" id="UP000193380"/>
    </source>
</evidence>
<proteinExistence type="predicted"/>
<feature type="domain" description="C2H2-type" evidence="13">
    <location>
        <begin position="554"/>
        <end position="581"/>
    </location>
</feature>
<dbReference type="Proteomes" id="UP000193380">
    <property type="component" value="Chromosome 10"/>
</dbReference>
<dbReference type="PROSITE" id="PS00028">
    <property type="entry name" value="ZINC_FINGER_C2H2_1"/>
    <property type="match status" value="5"/>
</dbReference>
<evidence type="ECO:0000256" key="12">
    <source>
        <dbReference type="SAM" id="MobiDB-lite"/>
    </source>
</evidence>
<feature type="coiled-coil region" evidence="11">
    <location>
        <begin position="185"/>
        <end position="219"/>
    </location>
</feature>
<dbReference type="GO" id="GO:0000978">
    <property type="term" value="F:RNA polymerase II cis-regulatory region sequence-specific DNA binding"/>
    <property type="evidence" value="ECO:0007669"/>
    <property type="project" value="TreeGrafter"/>
</dbReference>
<dbReference type="FunFam" id="3.30.160.60:FF:001485">
    <property type="entry name" value="Krueppel-related zinc finger protein"/>
    <property type="match status" value="1"/>
</dbReference>
<keyword evidence="8" id="KW-0804">Transcription</keyword>
<evidence type="ECO:0000256" key="1">
    <source>
        <dbReference type="ARBA" id="ARBA00004123"/>
    </source>
</evidence>
<feature type="domain" description="C2H2-type" evidence="13">
    <location>
        <begin position="526"/>
        <end position="553"/>
    </location>
</feature>
<dbReference type="GO" id="GO:0000981">
    <property type="term" value="F:DNA-binding transcription factor activity, RNA polymerase II-specific"/>
    <property type="evidence" value="ECO:0007669"/>
    <property type="project" value="TreeGrafter"/>
</dbReference>
<feature type="region of interest" description="Disordered" evidence="12">
    <location>
        <begin position="101"/>
        <end position="134"/>
    </location>
</feature>
<feature type="compositionally biased region" description="Acidic residues" evidence="12">
    <location>
        <begin position="644"/>
        <end position="654"/>
    </location>
</feature>
<evidence type="ECO:0000256" key="11">
    <source>
        <dbReference type="SAM" id="Coils"/>
    </source>
</evidence>
<dbReference type="SMART" id="SM00355">
    <property type="entry name" value="ZnF_C2H2"/>
    <property type="match status" value="5"/>
</dbReference>
<feature type="domain" description="C2H2-type" evidence="13">
    <location>
        <begin position="498"/>
        <end position="525"/>
    </location>
</feature>
<evidence type="ECO:0000256" key="5">
    <source>
        <dbReference type="ARBA" id="ARBA00022833"/>
    </source>
</evidence>
<comment type="subcellular location">
    <subcellularLocation>
        <location evidence="1">Nucleus</location>
    </subcellularLocation>
</comment>
<dbReference type="STRING" id="8022.A0A060W8K5"/>
<feature type="region of interest" description="Disordered" evidence="12">
    <location>
        <begin position="632"/>
        <end position="654"/>
    </location>
</feature>
<dbReference type="FunFam" id="3.30.160.60:FF:000100">
    <property type="entry name" value="Zinc finger 45-like"/>
    <property type="match status" value="1"/>
</dbReference>
<dbReference type="AlphaFoldDB" id="A0A060W8K5"/>
<dbReference type="Gene3D" id="3.30.160.60">
    <property type="entry name" value="Classic Zinc Finger"/>
    <property type="match status" value="5"/>
</dbReference>
<keyword evidence="3" id="KW-0677">Repeat</keyword>
<feature type="region of interest" description="Disordered" evidence="12">
    <location>
        <begin position="308"/>
        <end position="385"/>
    </location>
</feature>
<dbReference type="GO" id="GO:0000785">
    <property type="term" value="C:chromatin"/>
    <property type="evidence" value="ECO:0007669"/>
    <property type="project" value="TreeGrafter"/>
</dbReference>
<feature type="compositionally biased region" description="Low complexity" evidence="12">
    <location>
        <begin position="352"/>
        <end position="370"/>
    </location>
</feature>
<feature type="compositionally biased region" description="Gly residues" evidence="12">
    <location>
        <begin position="371"/>
        <end position="380"/>
    </location>
</feature>
<evidence type="ECO:0000256" key="4">
    <source>
        <dbReference type="ARBA" id="ARBA00022771"/>
    </source>
</evidence>
<feature type="domain" description="C2H2-type" evidence="13">
    <location>
        <begin position="582"/>
        <end position="609"/>
    </location>
</feature>
<keyword evidence="7" id="KW-0238">DNA-binding</keyword>
<dbReference type="InterPro" id="IPR013087">
    <property type="entry name" value="Znf_C2H2_type"/>
</dbReference>
<keyword evidence="11" id="KW-0175">Coiled coil</keyword>
<evidence type="ECO:0000256" key="7">
    <source>
        <dbReference type="ARBA" id="ARBA00023125"/>
    </source>
</evidence>
<dbReference type="FunFam" id="3.30.160.60:FF:001344">
    <property type="entry name" value="Zinc finger protein 16 like"/>
    <property type="match status" value="1"/>
</dbReference>
<evidence type="ECO:0000256" key="3">
    <source>
        <dbReference type="ARBA" id="ARBA00022737"/>
    </source>
</evidence>
<keyword evidence="6" id="KW-0805">Transcription regulation</keyword>
<dbReference type="Pfam" id="PF13894">
    <property type="entry name" value="zf-C2H2_4"/>
    <property type="match status" value="1"/>
</dbReference>
<keyword evidence="4 10" id="KW-0863">Zinc-finger</keyword>
<dbReference type="PANTHER" id="PTHR14003">
    <property type="entry name" value="TRANSCRIPTIONAL REPRESSOR PROTEIN YY"/>
    <property type="match status" value="1"/>
</dbReference>
<dbReference type="FunFam" id="3.30.160.60:FF:000054">
    <property type="entry name" value="Zinc finger protein 711"/>
    <property type="match status" value="1"/>
</dbReference>
<accession>A0A060W8K5</accession>
<protein>
    <recommendedName>
        <fullName evidence="13">C2H2-type domain-containing protein</fullName>
    </recommendedName>
</protein>
<dbReference type="GO" id="GO:0031519">
    <property type="term" value="C:PcG protein complex"/>
    <property type="evidence" value="ECO:0007669"/>
    <property type="project" value="TreeGrafter"/>
</dbReference>
<name>A0A060W8K5_ONCMY</name>
<feature type="domain" description="C2H2-type" evidence="13">
    <location>
        <begin position="470"/>
        <end position="497"/>
    </location>
</feature>
<evidence type="ECO:0000256" key="8">
    <source>
        <dbReference type="ARBA" id="ARBA00023163"/>
    </source>
</evidence>
<dbReference type="InterPro" id="IPR036236">
    <property type="entry name" value="Znf_C2H2_sf"/>
</dbReference>
<reference evidence="14 15" key="1">
    <citation type="journal article" date="2014" name="Nat. Commun.">
        <title>The rainbow trout genome provides novel insights into evolution after whole-genome duplication in vertebrates.</title>
        <authorList>
            <person name="Berthelot C."/>
            <person name="Brunet F."/>
            <person name="Chalopin D."/>
            <person name="Juanchich A."/>
            <person name="Bernard M."/>
            <person name="Noel B."/>
            <person name="Bento P."/>
            <person name="Da Silva C."/>
            <person name="Labadie K."/>
            <person name="Alberti A."/>
            <person name="Aury J.M."/>
            <person name="Louis A."/>
            <person name="Dehais P."/>
            <person name="Bardou P."/>
            <person name="Montfort J."/>
            <person name="Klopp C."/>
            <person name="Cabau C."/>
            <person name="Gaspin C."/>
            <person name="Thorgaard G.H."/>
            <person name="Boussaha M."/>
            <person name="Quillet E."/>
            <person name="Guyomard R."/>
            <person name="Galiana D."/>
            <person name="Bobe J."/>
            <person name="Volff J.N."/>
            <person name="Genet C."/>
            <person name="Wincker P."/>
            <person name="Jaillon O."/>
            <person name="Roest Crollius H."/>
            <person name="Guiguen Y."/>
        </authorList>
    </citation>
    <scope>NUCLEOTIDE SEQUENCE [LARGE SCALE GENOMIC DNA]</scope>
</reference>
<dbReference type="GO" id="GO:0005667">
    <property type="term" value="C:transcription regulator complex"/>
    <property type="evidence" value="ECO:0007669"/>
    <property type="project" value="TreeGrafter"/>
</dbReference>
<evidence type="ECO:0000256" key="9">
    <source>
        <dbReference type="ARBA" id="ARBA00023242"/>
    </source>
</evidence>
<dbReference type="FunFam" id="3.30.160.60:FF:000358">
    <property type="entry name" value="zinc finger protein 24"/>
    <property type="match status" value="1"/>
</dbReference>
<feature type="region of interest" description="Disordered" evidence="12">
    <location>
        <begin position="38"/>
        <end position="74"/>
    </location>
</feature>
<organism evidence="14 15">
    <name type="scientific">Oncorhynchus mykiss</name>
    <name type="common">Rainbow trout</name>
    <name type="synonym">Salmo gairdneri</name>
    <dbReference type="NCBI Taxonomy" id="8022"/>
    <lineage>
        <taxon>Eukaryota</taxon>
        <taxon>Metazoa</taxon>
        <taxon>Chordata</taxon>
        <taxon>Craniata</taxon>
        <taxon>Vertebrata</taxon>
        <taxon>Euteleostomi</taxon>
        <taxon>Actinopterygii</taxon>
        <taxon>Neopterygii</taxon>
        <taxon>Teleostei</taxon>
        <taxon>Protacanthopterygii</taxon>
        <taxon>Salmoniformes</taxon>
        <taxon>Salmonidae</taxon>
        <taxon>Salmoninae</taxon>
        <taxon>Oncorhynchus</taxon>
    </lineage>
</organism>
<evidence type="ECO:0000256" key="10">
    <source>
        <dbReference type="PROSITE-ProRule" id="PRU00042"/>
    </source>
</evidence>
<evidence type="ECO:0000313" key="14">
    <source>
        <dbReference type="EMBL" id="CDQ63633.1"/>
    </source>
</evidence>
<sequence length="654" mass="70654">MGALHPSWTSWGTLLDHGKARTIWPHHLQLQDQNMIKCTMTPEDTPPSPSPPTLSATISPSPNGPGTKSVKSRWRDTPVLQKEIPSHNYLAMASRRGNCNSGVDSPLSINSTTGGPNRKQSIINTPNRSGTTPCYDRKVGKAEYGHQACQGNMTVSSLKTRLAPTIQTTLTAAVDTLLGEVVLVLNETQQELVNKEQENERLKVELRTLQECLSSAQKLIDQLQIPFPGAQTMGQSVFAPSLTSIGSMTTAMDRDRQSNRNVNGADGRCVSGVDLEMGGSLSESLHGYNSRDDYKMCQLSIQSDGSVTNHSMDSYAANTPNICSDPSRPDERRQQQGTQAVGPRFEIKEEQGPGPSSGPGQTCSRGAGLRSAGGAGGGGEQTAPNVDDLGYIHVVEQEGSSRSSSYSLRQPKPMRPPAATFGPAQGGQAGQKVELRSPGAVGSDSMSPGRAGGAAGPSTSPGDPDADRPHHCLECGKTFRLISSLKKHIRIHTGEKPYPCGVCGRRFRESGALKTHLRIHTGEKPYSCSDCPKIFRHLDGLRKHQRTHTGDKPYVCAICGKRLSRLQHLKHHQRIHTGEKPCSCPFCNRTFKEPAALRKHVRTHREESGNMEAGVGDDPDPEALDNINSLHPAAPSPQMRFDEWGAEGDDVDCV</sequence>
<dbReference type="SUPFAM" id="SSF57667">
    <property type="entry name" value="beta-beta-alpha zinc fingers"/>
    <property type="match status" value="3"/>
</dbReference>
<feature type="region of interest" description="Disordered" evidence="12">
    <location>
        <begin position="398"/>
        <end position="469"/>
    </location>
</feature>
<keyword evidence="2" id="KW-0479">Metal-binding</keyword>
<gene>
    <name evidence="14" type="ORF">GSONMT00069495001</name>
</gene>
<evidence type="ECO:0000256" key="6">
    <source>
        <dbReference type="ARBA" id="ARBA00023015"/>
    </source>
</evidence>
<dbReference type="PROSITE" id="PS50157">
    <property type="entry name" value="ZINC_FINGER_C2H2_2"/>
    <property type="match status" value="5"/>
</dbReference>
<keyword evidence="5" id="KW-0862">Zinc</keyword>
<evidence type="ECO:0000259" key="13">
    <source>
        <dbReference type="PROSITE" id="PS50157"/>
    </source>
</evidence>
<evidence type="ECO:0000256" key="2">
    <source>
        <dbReference type="ARBA" id="ARBA00022723"/>
    </source>
</evidence>
<dbReference type="PANTHER" id="PTHR14003:SF23">
    <property type="entry name" value="ZINC FINGER PROTEIN 143"/>
    <property type="match status" value="1"/>
</dbReference>
<dbReference type="EMBL" id="FR904446">
    <property type="protein sequence ID" value="CDQ63633.1"/>
    <property type="molecule type" value="Genomic_DNA"/>
</dbReference>
<dbReference type="Pfam" id="PF00096">
    <property type="entry name" value="zf-C2H2"/>
    <property type="match status" value="4"/>
</dbReference>
<feature type="compositionally biased region" description="Polar residues" evidence="12">
    <location>
        <begin position="308"/>
        <end position="324"/>
    </location>
</feature>